<dbReference type="GO" id="GO:0004034">
    <property type="term" value="F:aldose 1-epimerase activity"/>
    <property type="evidence" value="ECO:0007669"/>
    <property type="project" value="UniProtKB-EC"/>
</dbReference>
<comment type="subcellular location">
    <subcellularLocation>
        <location evidence="3">Cytoplasm</location>
    </subcellularLocation>
</comment>
<dbReference type="CDD" id="cd09019">
    <property type="entry name" value="galactose_mutarotase_like"/>
    <property type="match status" value="1"/>
</dbReference>
<keyword evidence="10" id="KW-0597">Phosphoprotein</keyword>
<keyword evidence="13 14" id="KW-0119">Carbohydrate metabolism</keyword>
<feature type="binding site" evidence="16">
    <location>
        <position position="245"/>
    </location>
    <ligand>
        <name>beta-D-galactose</name>
        <dbReference type="ChEBI" id="CHEBI:27667"/>
    </ligand>
</feature>
<dbReference type="Gene3D" id="2.70.98.10">
    <property type="match status" value="1"/>
</dbReference>
<evidence type="ECO:0000256" key="17">
    <source>
        <dbReference type="PIRSR" id="PIRSR005096-3"/>
    </source>
</evidence>
<comment type="pathway">
    <text evidence="4 14">Carbohydrate metabolism; hexose metabolism.</text>
</comment>
<evidence type="ECO:0000256" key="1">
    <source>
        <dbReference type="ARBA" id="ARBA00001614"/>
    </source>
</evidence>
<comment type="similarity">
    <text evidence="5 14">Belongs to the aldose epimerase family.</text>
</comment>
<keyword evidence="12 14" id="KW-0413">Isomerase</keyword>
<evidence type="ECO:0000256" key="6">
    <source>
        <dbReference type="ARBA" id="ARBA00011245"/>
    </source>
</evidence>
<dbReference type="AlphaFoldDB" id="A0A1Q5PDW1"/>
<dbReference type="NCBIfam" id="NF008277">
    <property type="entry name" value="PRK11055.1"/>
    <property type="match status" value="1"/>
</dbReference>
<protein>
    <recommendedName>
        <fullName evidence="8 14">Aldose 1-epimerase</fullName>
        <ecNumber evidence="7 14">5.1.3.3</ecNumber>
    </recommendedName>
</protein>
<dbReference type="InterPro" id="IPR015443">
    <property type="entry name" value="Aldose_1-epimerase"/>
</dbReference>
<dbReference type="InterPro" id="IPR018052">
    <property type="entry name" value="Ald1_epimerase_CS"/>
</dbReference>
<dbReference type="RefSeq" id="WP_083610314.1">
    <property type="nucleotide sequence ID" value="NZ_LVWA01000005.1"/>
</dbReference>
<evidence type="ECO:0000256" key="14">
    <source>
        <dbReference type="PIRNR" id="PIRNR005096"/>
    </source>
</evidence>
<dbReference type="InterPro" id="IPR014718">
    <property type="entry name" value="GH-type_carb-bd"/>
</dbReference>
<dbReference type="STRING" id="1797110.A3841_18595"/>
<evidence type="ECO:0000256" key="7">
    <source>
        <dbReference type="ARBA" id="ARBA00013185"/>
    </source>
</evidence>
<evidence type="ECO:0000256" key="8">
    <source>
        <dbReference type="ARBA" id="ARBA00014165"/>
    </source>
</evidence>
<sequence length="349" mass="38265">MDIKKEAFGTAPDGQQVYLYTLTNPQGVTVKITNYGAIVTSFVTPDKNGEMGDVVAGFDDLSGYIPNDPHFGGVVGRFANRIAYGRFTLDGQAYTLPVNDAPHHLHGGYQGFDRVVWQAEELPQQNALKLTYMSPDGEEGYPGNLTATVVYTLTADNALQIDYSATTDKATPVNLTNHSYFNLSAGKANDISGHLIQINAEKYTPVDETLIPTGELATVAGTPLDLRQPQPIGQHLHELPGGGYDHNFVLNKGNERITTAAEVYDPASGRVLEVYTTQPGIQLYTGNFLDGSLTGRDGNTYTRHYAFCLETQHFPDSPNQPNFPDTILRPGETYRETTIYKLSVSEHKR</sequence>
<comment type="subunit">
    <text evidence="6">Monomer.</text>
</comment>
<dbReference type="SUPFAM" id="SSF74650">
    <property type="entry name" value="Galactose mutarotase-like"/>
    <property type="match status" value="1"/>
</dbReference>
<dbReference type="PANTHER" id="PTHR10091">
    <property type="entry name" value="ALDOSE-1-EPIMERASE"/>
    <property type="match status" value="1"/>
</dbReference>
<dbReference type="PROSITE" id="PS00545">
    <property type="entry name" value="ALDOSE_1_EPIMERASE"/>
    <property type="match status" value="1"/>
</dbReference>
<name>A0A1Q5PDW1_9BACT</name>
<comment type="catalytic activity">
    <reaction evidence="1 14">
        <text>alpha-D-glucose = beta-D-glucose</text>
        <dbReference type="Rhea" id="RHEA:10264"/>
        <dbReference type="ChEBI" id="CHEBI:15903"/>
        <dbReference type="ChEBI" id="CHEBI:17925"/>
        <dbReference type="EC" id="5.1.3.3"/>
    </reaction>
</comment>
<keyword evidence="19" id="KW-1185">Reference proteome</keyword>
<dbReference type="InterPro" id="IPR008183">
    <property type="entry name" value="Aldose_1/G6P_1-epimerase"/>
</dbReference>
<comment type="caution">
    <text evidence="18">The sequence shown here is derived from an EMBL/GenBank/DDBJ whole genome shotgun (WGS) entry which is preliminary data.</text>
</comment>
<evidence type="ECO:0000256" key="13">
    <source>
        <dbReference type="ARBA" id="ARBA00023277"/>
    </source>
</evidence>
<dbReference type="GO" id="GO:0030246">
    <property type="term" value="F:carbohydrate binding"/>
    <property type="evidence" value="ECO:0007669"/>
    <property type="project" value="InterPro"/>
</dbReference>
<dbReference type="OrthoDB" id="9779408at2"/>
<feature type="binding site" evidence="17">
    <location>
        <begin position="80"/>
        <end position="81"/>
    </location>
    <ligand>
        <name>beta-D-galactose</name>
        <dbReference type="ChEBI" id="CHEBI:27667"/>
    </ligand>
</feature>
<dbReference type="PIRSF" id="PIRSF005096">
    <property type="entry name" value="GALM"/>
    <property type="match status" value="1"/>
</dbReference>
<dbReference type="InterPro" id="IPR011013">
    <property type="entry name" value="Gal_mutarotase_sf_dom"/>
</dbReference>
<evidence type="ECO:0000256" key="11">
    <source>
        <dbReference type="ARBA" id="ARBA00022837"/>
    </source>
</evidence>
<feature type="active site" description="Proton acceptor" evidence="15">
    <location>
        <position position="310"/>
    </location>
</feature>
<evidence type="ECO:0000256" key="10">
    <source>
        <dbReference type="ARBA" id="ARBA00022553"/>
    </source>
</evidence>
<dbReference type="Pfam" id="PF01263">
    <property type="entry name" value="Aldose_epim"/>
    <property type="match status" value="1"/>
</dbReference>
<dbReference type="UniPathway" id="UPA00242"/>
<dbReference type="GO" id="GO:0033499">
    <property type="term" value="P:galactose catabolic process via UDP-galactose, Leloir pathway"/>
    <property type="evidence" value="ECO:0007669"/>
    <property type="project" value="TreeGrafter"/>
</dbReference>
<keyword evidence="11" id="KW-0106">Calcium</keyword>
<evidence type="ECO:0000256" key="9">
    <source>
        <dbReference type="ARBA" id="ARBA00022490"/>
    </source>
</evidence>
<evidence type="ECO:0000313" key="19">
    <source>
        <dbReference type="Proteomes" id="UP000186551"/>
    </source>
</evidence>
<organism evidence="18 19">
    <name type="scientific">Pontibacter flavimaris</name>
    <dbReference type="NCBI Taxonomy" id="1797110"/>
    <lineage>
        <taxon>Bacteria</taxon>
        <taxon>Pseudomonadati</taxon>
        <taxon>Bacteroidota</taxon>
        <taxon>Cytophagia</taxon>
        <taxon>Cytophagales</taxon>
        <taxon>Hymenobacteraceae</taxon>
        <taxon>Pontibacter</taxon>
    </lineage>
</organism>
<evidence type="ECO:0000256" key="15">
    <source>
        <dbReference type="PIRSR" id="PIRSR005096-1"/>
    </source>
</evidence>
<dbReference type="Proteomes" id="UP000186551">
    <property type="component" value="Unassembled WGS sequence"/>
</dbReference>
<feature type="binding site" evidence="17">
    <location>
        <begin position="178"/>
        <end position="180"/>
    </location>
    <ligand>
        <name>beta-D-galactose</name>
        <dbReference type="ChEBI" id="CHEBI:27667"/>
    </ligand>
</feature>
<evidence type="ECO:0000256" key="3">
    <source>
        <dbReference type="ARBA" id="ARBA00004496"/>
    </source>
</evidence>
<gene>
    <name evidence="18" type="ORF">A3841_18595</name>
</gene>
<dbReference type="EC" id="5.1.3.3" evidence="7 14"/>
<dbReference type="EMBL" id="LVWA01000005">
    <property type="protein sequence ID" value="OKL40332.1"/>
    <property type="molecule type" value="Genomic_DNA"/>
</dbReference>
<comment type="cofactor">
    <cofactor evidence="2">
        <name>Ca(2+)</name>
        <dbReference type="ChEBI" id="CHEBI:29108"/>
    </cofactor>
</comment>
<dbReference type="GO" id="GO:0006006">
    <property type="term" value="P:glucose metabolic process"/>
    <property type="evidence" value="ECO:0007669"/>
    <property type="project" value="TreeGrafter"/>
</dbReference>
<keyword evidence="9" id="KW-0963">Cytoplasm</keyword>
<dbReference type="InterPro" id="IPR047215">
    <property type="entry name" value="Galactose_mutarotase-like"/>
</dbReference>
<reference evidence="18 19" key="1">
    <citation type="submission" date="2016-03" db="EMBL/GenBank/DDBJ databases">
        <title>Genome sequence of Pontibacter sp. nov., of the family cytophagaceae, isolated from marine sediment of the Yellow Sea, China.</title>
        <authorList>
            <person name="Zhang G."/>
            <person name="Zhang R."/>
        </authorList>
    </citation>
    <scope>NUCLEOTIDE SEQUENCE [LARGE SCALE GENOMIC DNA]</scope>
    <source>
        <strain evidence="18 19">S10-8</strain>
    </source>
</reference>
<dbReference type="PANTHER" id="PTHR10091:SF0">
    <property type="entry name" value="GALACTOSE MUTAROTASE"/>
    <property type="match status" value="1"/>
</dbReference>
<evidence type="ECO:0000256" key="2">
    <source>
        <dbReference type="ARBA" id="ARBA00001913"/>
    </source>
</evidence>
<evidence type="ECO:0000256" key="5">
    <source>
        <dbReference type="ARBA" id="ARBA00006206"/>
    </source>
</evidence>
<evidence type="ECO:0000256" key="12">
    <source>
        <dbReference type="ARBA" id="ARBA00023235"/>
    </source>
</evidence>
<evidence type="ECO:0000256" key="4">
    <source>
        <dbReference type="ARBA" id="ARBA00005028"/>
    </source>
</evidence>
<evidence type="ECO:0000256" key="16">
    <source>
        <dbReference type="PIRSR" id="PIRSR005096-2"/>
    </source>
</evidence>
<dbReference type="FunFam" id="2.70.98.10:FF:000003">
    <property type="entry name" value="Aldose 1-epimerase"/>
    <property type="match status" value="1"/>
</dbReference>
<evidence type="ECO:0000313" key="18">
    <source>
        <dbReference type="EMBL" id="OKL40332.1"/>
    </source>
</evidence>
<feature type="active site" description="Proton donor" evidence="15">
    <location>
        <position position="178"/>
    </location>
</feature>
<proteinExistence type="inferred from homology"/>
<accession>A0A1Q5PDW1</accession>
<dbReference type="GO" id="GO:0005737">
    <property type="term" value="C:cytoplasm"/>
    <property type="evidence" value="ECO:0007669"/>
    <property type="project" value="UniProtKB-SubCell"/>
</dbReference>